<feature type="region of interest" description="Disordered" evidence="1">
    <location>
        <begin position="423"/>
        <end position="491"/>
    </location>
</feature>
<comment type="caution">
    <text evidence="3">The sequence shown here is derived from an EMBL/GenBank/DDBJ whole genome shotgun (WGS) entry which is preliminary data.</text>
</comment>
<protein>
    <recommendedName>
        <fullName evidence="2">BHLH domain-containing protein</fullName>
    </recommendedName>
</protein>
<sequence length="491" mass="53723">MDQPQTASQKLPVGLAGVLNGPEEHRDSAYFSSTDASSKHNSAASGLGMSVLHPVSAAYQGSPSDKTPSPTTTTNLLPQPLVSPSTSNMSVASMVSPTSPGSDARRFERPLSLDSAPHSATLTVGDHEPVSRRESVDSRINQGFGEMRLGNSPYTSHNQSSTSIHNTLHHQRNPRPGLENLAVHRISNGYQPSAERNPDVHSKLIRTAPAITGPATSQIARAAEPTKGQAWAFPEEEIQRMPSSTSLIDSRRSSIAESLASSQFTTESRLPPGQRRLDEGIHSGEFPRMSTASADYPTTHHHALQHKQLGDIQAEVANSVTGTQPYSRTPELRVSHKLAERKRRTEMKELFEQLRDLMPQERGSKASKWEILTKAISEHQRQQDNLRVMSQHCTAFQSEIDMMRRELQGLRVENQQLRSDLSQLSAGQAGAHATPAQSIADPYARPAPNRPELPPLRALSGGLPNGNPESMTGVQYEQPRVNGYSRPPERF</sequence>
<dbReference type="Gene3D" id="4.10.280.10">
    <property type="entry name" value="Helix-loop-helix DNA-binding domain"/>
    <property type="match status" value="1"/>
</dbReference>
<evidence type="ECO:0000313" key="3">
    <source>
        <dbReference type="EMBL" id="TPX08771.1"/>
    </source>
</evidence>
<dbReference type="Pfam" id="PF00010">
    <property type="entry name" value="HLH"/>
    <property type="match status" value="1"/>
</dbReference>
<dbReference type="SMART" id="SM00353">
    <property type="entry name" value="HLH"/>
    <property type="match status" value="1"/>
</dbReference>
<dbReference type="EMBL" id="SKBQ01000073">
    <property type="protein sequence ID" value="TPX08771.1"/>
    <property type="molecule type" value="Genomic_DNA"/>
</dbReference>
<accession>A0A507AV34</accession>
<dbReference type="InParanoid" id="A0A507AV34"/>
<reference evidence="3 4" key="1">
    <citation type="submission" date="2019-06" db="EMBL/GenBank/DDBJ databases">
        <title>Draft genome sequence of the filamentous fungus Phialemoniopsis curvata isolated from diesel fuel.</title>
        <authorList>
            <person name="Varaljay V.A."/>
            <person name="Lyon W.J."/>
            <person name="Crouch A.L."/>
            <person name="Drake C.E."/>
            <person name="Hollomon J.M."/>
            <person name="Nadeau L.J."/>
            <person name="Nunn H.S."/>
            <person name="Stevenson B.S."/>
            <person name="Bojanowski C.L."/>
            <person name="Crookes-Goodson W.J."/>
        </authorList>
    </citation>
    <scope>NUCLEOTIDE SEQUENCE [LARGE SCALE GENOMIC DNA]</scope>
    <source>
        <strain evidence="3 4">D216</strain>
    </source>
</reference>
<dbReference type="InterPro" id="IPR036638">
    <property type="entry name" value="HLH_DNA-bd_sf"/>
</dbReference>
<dbReference type="PANTHER" id="PTHR22934:SF23">
    <property type="entry name" value="ZF-C3H1 DOMAIN-CONTAINING PROTEIN"/>
    <property type="match status" value="1"/>
</dbReference>
<feature type="region of interest" description="Disordered" evidence="1">
    <location>
        <begin position="1"/>
        <end position="135"/>
    </location>
</feature>
<dbReference type="Proteomes" id="UP000319257">
    <property type="component" value="Unassembled WGS sequence"/>
</dbReference>
<feature type="compositionally biased region" description="Polar residues" evidence="1">
    <location>
        <begin position="82"/>
        <end position="101"/>
    </location>
</feature>
<proteinExistence type="predicted"/>
<keyword evidence="4" id="KW-1185">Reference proteome</keyword>
<evidence type="ECO:0000256" key="1">
    <source>
        <dbReference type="SAM" id="MobiDB-lite"/>
    </source>
</evidence>
<evidence type="ECO:0000313" key="4">
    <source>
        <dbReference type="Proteomes" id="UP000319257"/>
    </source>
</evidence>
<dbReference type="GO" id="GO:0046983">
    <property type="term" value="F:protein dimerization activity"/>
    <property type="evidence" value="ECO:0007669"/>
    <property type="project" value="InterPro"/>
</dbReference>
<evidence type="ECO:0000259" key="2">
    <source>
        <dbReference type="PROSITE" id="PS50888"/>
    </source>
</evidence>
<feature type="domain" description="BHLH" evidence="2">
    <location>
        <begin position="331"/>
        <end position="382"/>
    </location>
</feature>
<dbReference type="SUPFAM" id="SSF47459">
    <property type="entry name" value="HLH, helix-loop-helix DNA-binding domain"/>
    <property type="match status" value="1"/>
</dbReference>
<feature type="compositionally biased region" description="Low complexity" evidence="1">
    <location>
        <begin position="62"/>
        <end position="80"/>
    </location>
</feature>
<dbReference type="PANTHER" id="PTHR22934">
    <property type="entry name" value="PROTEIN ESC1/WETA-RELATED"/>
    <property type="match status" value="1"/>
</dbReference>
<feature type="compositionally biased region" description="Basic and acidic residues" evidence="1">
    <location>
        <begin position="125"/>
        <end position="135"/>
    </location>
</feature>
<organism evidence="3 4">
    <name type="scientific">Thyridium curvatum</name>
    <dbReference type="NCBI Taxonomy" id="1093900"/>
    <lineage>
        <taxon>Eukaryota</taxon>
        <taxon>Fungi</taxon>
        <taxon>Dikarya</taxon>
        <taxon>Ascomycota</taxon>
        <taxon>Pezizomycotina</taxon>
        <taxon>Sordariomycetes</taxon>
        <taxon>Sordariomycetidae</taxon>
        <taxon>Thyridiales</taxon>
        <taxon>Thyridiaceae</taxon>
        <taxon>Thyridium</taxon>
    </lineage>
</organism>
<feature type="compositionally biased region" description="Polar residues" evidence="1">
    <location>
        <begin position="30"/>
        <end position="44"/>
    </location>
</feature>
<dbReference type="AlphaFoldDB" id="A0A507AV34"/>
<dbReference type="RefSeq" id="XP_030990482.1">
    <property type="nucleotide sequence ID" value="XM_031144704.1"/>
</dbReference>
<gene>
    <name evidence="3" type="ORF">E0L32_009711</name>
</gene>
<dbReference type="PROSITE" id="PS50888">
    <property type="entry name" value="BHLH"/>
    <property type="match status" value="1"/>
</dbReference>
<dbReference type="InterPro" id="IPR011598">
    <property type="entry name" value="bHLH_dom"/>
</dbReference>
<dbReference type="GeneID" id="41977158"/>
<dbReference type="InterPro" id="IPR040112">
    <property type="entry name" value="WetA"/>
</dbReference>
<dbReference type="STRING" id="1093900.A0A507AV34"/>
<dbReference type="OrthoDB" id="8964853at2759"/>
<name>A0A507AV34_9PEZI</name>